<dbReference type="KEGG" id="nsa:Nitsa_1675"/>
<dbReference type="AlphaFoldDB" id="E6X0Z1"/>
<keyword evidence="2" id="KW-1185">Reference proteome</keyword>
<dbReference type="EMBL" id="CP002452">
    <property type="protein sequence ID" value="ADV46923.1"/>
    <property type="molecule type" value="Genomic_DNA"/>
</dbReference>
<protein>
    <submittedName>
        <fullName evidence="1">Uncharacterized protein</fullName>
    </submittedName>
</protein>
<accession>E6X0Z1</accession>
<proteinExistence type="predicted"/>
<reference evidence="1 2" key="1">
    <citation type="journal article" date="2011" name="Stand. Genomic Sci.">
        <title>Complete genome sequence of Nitratifractor salsuginis type strain (E9I37-1).</title>
        <authorList>
            <person name="Anderson I."/>
            <person name="Sikorski J."/>
            <person name="Zeytun A."/>
            <person name="Nolan M."/>
            <person name="Lapidus A."/>
            <person name="Lucas S."/>
            <person name="Hammon N."/>
            <person name="Deshpande S."/>
            <person name="Cheng J.F."/>
            <person name="Tapia R."/>
            <person name="Han C."/>
            <person name="Goodwin L."/>
            <person name="Pitluck S."/>
            <person name="Liolios K."/>
            <person name="Pagani I."/>
            <person name="Ivanova N."/>
            <person name="Huntemann M."/>
            <person name="Mavromatis K."/>
            <person name="Ovchinikova G."/>
            <person name="Pati A."/>
            <person name="Chen A."/>
            <person name="Palaniappan K."/>
            <person name="Land M."/>
            <person name="Hauser L."/>
            <person name="Brambilla E.M."/>
            <person name="Ngatchou-Djao O.D."/>
            <person name="Rohde M."/>
            <person name="Tindall B.J."/>
            <person name="Goker M."/>
            <person name="Detter J.C."/>
            <person name="Woyke T."/>
            <person name="Bristow J."/>
            <person name="Eisen J.A."/>
            <person name="Markowitz V."/>
            <person name="Hugenholtz P."/>
            <person name="Klenk H.P."/>
            <person name="Kyrpides N.C."/>
        </authorList>
    </citation>
    <scope>NUCLEOTIDE SEQUENCE [LARGE SCALE GENOMIC DNA]</scope>
    <source>
        <strain evidence="2">DSM 16511 / JCM 12458 / E9I37-1</strain>
    </source>
</reference>
<sequence>MPANNIVLSDYYSDKLYLYDLDKNVLLLLENSIKHDKFTGWVAFEKCGLFKKKIVTTGLFYLNGEVFFIWDKKYYRMNNDIAIKINDFYFLIRLVKIKINNTVDYLCKQWSKDIDPFEMDDFFYFFEYSAKHNFENIKSLRR</sequence>
<dbReference type="HOGENOM" id="CLU_1813793_0_0_7"/>
<reference evidence="2" key="2">
    <citation type="submission" date="2011-01" db="EMBL/GenBank/DDBJ databases">
        <title>The complete genome of Nitratifractor salsuginis DSM 16511.</title>
        <authorList>
            <consortium name="US DOE Joint Genome Institute (JGI-PGF)"/>
            <person name="Lucas S."/>
            <person name="Copeland A."/>
            <person name="Lapidus A."/>
            <person name="Bruce D."/>
            <person name="Goodwin L."/>
            <person name="Pitluck S."/>
            <person name="Kyrpides N."/>
            <person name="Mavromatis K."/>
            <person name="Ivanova N."/>
            <person name="Mikhailova N."/>
            <person name="Zeytun A."/>
            <person name="Detter J.C."/>
            <person name="Tapia R."/>
            <person name="Han C."/>
            <person name="Land M."/>
            <person name="Hauser L."/>
            <person name="Markowitz V."/>
            <person name="Cheng J.-F."/>
            <person name="Hugenholtz P."/>
            <person name="Woyke T."/>
            <person name="Wu D."/>
            <person name="Tindall B."/>
            <person name="Schuetze A."/>
            <person name="Brambilla E."/>
            <person name="Klenk H.-P."/>
            <person name="Eisen J.A."/>
        </authorList>
    </citation>
    <scope>NUCLEOTIDE SEQUENCE [LARGE SCALE GENOMIC DNA]</scope>
    <source>
        <strain evidence="2">DSM 16511 / JCM 12458 / E9I37-1</strain>
    </source>
</reference>
<evidence type="ECO:0000313" key="1">
    <source>
        <dbReference type="EMBL" id="ADV46923.1"/>
    </source>
</evidence>
<name>E6X0Z1_NITSE</name>
<dbReference type="Proteomes" id="UP000008633">
    <property type="component" value="Chromosome"/>
</dbReference>
<dbReference type="STRING" id="749222.Nitsa_1675"/>
<organism evidence="1 2">
    <name type="scientific">Nitratifractor salsuginis (strain DSM 16511 / JCM 12458 / E9I37-1)</name>
    <dbReference type="NCBI Taxonomy" id="749222"/>
    <lineage>
        <taxon>Bacteria</taxon>
        <taxon>Pseudomonadati</taxon>
        <taxon>Campylobacterota</taxon>
        <taxon>Epsilonproteobacteria</taxon>
        <taxon>Campylobacterales</taxon>
        <taxon>Sulfurovaceae</taxon>
        <taxon>Nitratifractor</taxon>
    </lineage>
</organism>
<gene>
    <name evidence="1" type="ordered locus">Nitsa_1675</name>
</gene>
<dbReference type="RefSeq" id="WP_013554609.1">
    <property type="nucleotide sequence ID" value="NC_014935.1"/>
</dbReference>
<evidence type="ECO:0000313" key="2">
    <source>
        <dbReference type="Proteomes" id="UP000008633"/>
    </source>
</evidence>